<dbReference type="GO" id="GO:0006915">
    <property type="term" value="P:apoptotic process"/>
    <property type="evidence" value="ECO:0007669"/>
    <property type="project" value="UniProtKB-KW"/>
</dbReference>
<dbReference type="Proteomes" id="UP000759131">
    <property type="component" value="Unassembled WGS sequence"/>
</dbReference>
<evidence type="ECO:0008006" key="10">
    <source>
        <dbReference type="Google" id="ProtNLM"/>
    </source>
</evidence>
<dbReference type="AlphaFoldDB" id="A0A7R9PY41"/>
<sequence>MPSEEADSSLISLTNQWVIRFKDLLSIPKLSDEPFAVKPATKVKSNKYGDVYPMTSHPRGFCIIIDNQLFAGNTLPFRTGSRNDAYRLADVFSQLLFDVKLYTNKTSVEMKTLLQDVIAKNNELVSHDALAIIILSHGVKDEIYGTDGLTVSVDTIIGYFNNKNCPLLINKPKMFFLSACRGSQIDSGIKKSLNSSPRPMGSLGAAASVMPTWSDIFVYYSTIEGYASLRNVSTGSWFGYELANCLAEFAHREHLHDLVTIKVAERLHERISEMNGSTIKQAIETQTKGFVKKLYFNPGFCAIEKK</sequence>
<reference evidence="8" key="1">
    <citation type="submission" date="2020-11" db="EMBL/GenBank/DDBJ databases">
        <authorList>
            <person name="Tran Van P."/>
        </authorList>
    </citation>
    <scope>NUCLEOTIDE SEQUENCE</scope>
</reference>
<dbReference type="InterPro" id="IPR002138">
    <property type="entry name" value="Pept_C14_p10"/>
</dbReference>
<evidence type="ECO:0000256" key="5">
    <source>
        <dbReference type="RuleBase" id="RU003971"/>
    </source>
</evidence>
<keyword evidence="2" id="KW-0645">Protease</keyword>
<accession>A0A7R9PY41</accession>
<feature type="domain" description="Caspase family p20" evidence="7">
    <location>
        <begin position="58"/>
        <end position="184"/>
    </location>
</feature>
<evidence type="ECO:0000256" key="3">
    <source>
        <dbReference type="ARBA" id="ARBA00022703"/>
    </source>
</evidence>
<evidence type="ECO:0000256" key="2">
    <source>
        <dbReference type="ARBA" id="ARBA00022670"/>
    </source>
</evidence>
<dbReference type="GO" id="GO:0004197">
    <property type="term" value="F:cysteine-type endopeptidase activity"/>
    <property type="evidence" value="ECO:0007669"/>
    <property type="project" value="InterPro"/>
</dbReference>
<dbReference type="PROSITE" id="PS50208">
    <property type="entry name" value="CASPASE_P20"/>
    <property type="match status" value="1"/>
</dbReference>
<evidence type="ECO:0000259" key="6">
    <source>
        <dbReference type="PROSITE" id="PS50207"/>
    </source>
</evidence>
<name>A0A7R9PY41_9ACAR</name>
<dbReference type="CDD" id="cd00032">
    <property type="entry name" value="CASc"/>
    <property type="match status" value="1"/>
</dbReference>
<dbReference type="SUPFAM" id="SSF52129">
    <property type="entry name" value="Caspase-like"/>
    <property type="match status" value="1"/>
</dbReference>
<keyword evidence="4" id="KW-0378">Hydrolase</keyword>
<keyword evidence="3" id="KW-0053">Apoptosis</keyword>
<protein>
    <recommendedName>
        <fullName evidence="10">Caspase-3</fullName>
    </recommendedName>
</protein>
<evidence type="ECO:0000256" key="4">
    <source>
        <dbReference type="ARBA" id="ARBA00022801"/>
    </source>
</evidence>
<keyword evidence="9" id="KW-1185">Reference proteome</keyword>
<dbReference type="Pfam" id="PF00656">
    <property type="entry name" value="Peptidase_C14"/>
    <property type="match status" value="1"/>
</dbReference>
<dbReference type="InterPro" id="IPR029030">
    <property type="entry name" value="Caspase-like_dom_sf"/>
</dbReference>
<feature type="domain" description="Caspase family p10" evidence="6">
    <location>
        <begin position="206"/>
        <end position="298"/>
    </location>
</feature>
<proteinExistence type="inferred from homology"/>
<dbReference type="PANTHER" id="PTHR47901">
    <property type="entry name" value="CASPASE RECRUITMENT DOMAIN-CONTAINING PROTEIN 18"/>
    <property type="match status" value="1"/>
</dbReference>
<gene>
    <name evidence="8" type="ORF">OSB1V03_LOCUS5682</name>
</gene>
<dbReference type="OrthoDB" id="6044770at2759"/>
<evidence type="ECO:0000259" key="7">
    <source>
        <dbReference type="PROSITE" id="PS50208"/>
    </source>
</evidence>
<evidence type="ECO:0000313" key="9">
    <source>
        <dbReference type="Proteomes" id="UP000759131"/>
    </source>
</evidence>
<dbReference type="SMART" id="SM00115">
    <property type="entry name" value="CASc"/>
    <property type="match status" value="1"/>
</dbReference>
<comment type="similarity">
    <text evidence="1 5">Belongs to the peptidase C14A family.</text>
</comment>
<dbReference type="PANTHER" id="PTHR47901:SF8">
    <property type="entry name" value="CASPASE-3"/>
    <property type="match status" value="1"/>
</dbReference>
<dbReference type="InterPro" id="IPR002398">
    <property type="entry name" value="Pept_C14"/>
</dbReference>
<organism evidence="8">
    <name type="scientific">Medioppia subpectinata</name>
    <dbReference type="NCBI Taxonomy" id="1979941"/>
    <lineage>
        <taxon>Eukaryota</taxon>
        <taxon>Metazoa</taxon>
        <taxon>Ecdysozoa</taxon>
        <taxon>Arthropoda</taxon>
        <taxon>Chelicerata</taxon>
        <taxon>Arachnida</taxon>
        <taxon>Acari</taxon>
        <taxon>Acariformes</taxon>
        <taxon>Sarcoptiformes</taxon>
        <taxon>Oribatida</taxon>
        <taxon>Brachypylina</taxon>
        <taxon>Oppioidea</taxon>
        <taxon>Oppiidae</taxon>
        <taxon>Medioppia</taxon>
    </lineage>
</organism>
<evidence type="ECO:0000256" key="1">
    <source>
        <dbReference type="ARBA" id="ARBA00010134"/>
    </source>
</evidence>
<dbReference type="InterPro" id="IPR011600">
    <property type="entry name" value="Pept_C14_caspase"/>
</dbReference>
<dbReference type="EMBL" id="CAJPIZ010002905">
    <property type="protein sequence ID" value="CAG2105677.1"/>
    <property type="molecule type" value="Genomic_DNA"/>
</dbReference>
<dbReference type="GO" id="GO:0006508">
    <property type="term" value="P:proteolysis"/>
    <property type="evidence" value="ECO:0007669"/>
    <property type="project" value="UniProtKB-KW"/>
</dbReference>
<dbReference type="PROSITE" id="PS50207">
    <property type="entry name" value="CASPASE_P10"/>
    <property type="match status" value="1"/>
</dbReference>
<dbReference type="InterPro" id="IPR015917">
    <property type="entry name" value="Pept_C14A"/>
</dbReference>
<dbReference type="Gene3D" id="3.40.50.1460">
    <property type="match status" value="1"/>
</dbReference>
<dbReference type="EMBL" id="OC857480">
    <property type="protein sequence ID" value="CAD7625247.1"/>
    <property type="molecule type" value="Genomic_DNA"/>
</dbReference>
<evidence type="ECO:0000313" key="8">
    <source>
        <dbReference type="EMBL" id="CAD7625247.1"/>
    </source>
</evidence>
<dbReference type="InterPro" id="IPR001309">
    <property type="entry name" value="Pept_C14_p20"/>
</dbReference>
<dbReference type="PRINTS" id="PR00376">
    <property type="entry name" value="IL1BCENZYME"/>
</dbReference>